<keyword evidence="1" id="KW-0732">Signal</keyword>
<dbReference type="Proteomes" id="UP000298327">
    <property type="component" value="Unassembled WGS sequence"/>
</dbReference>
<keyword evidence="3" id="KW-1185">Reference proteome</keyword>
<accession>A0A4Y9Z4Q2</accession>
<reference evidence="2 3" key="1">
    <citation type="submission" date="2019-02" db="EMBL/GenBank/DDBJ databases">
        <title>Genome sequencing of the rare red list fungi Dentipellis fragilis.</title>
        <authorList>
            <person name="Buettner E."/>
            <person name="Kellner H."/>
        </authorList>
    </citation>
    <scope>NUCLEOTIDE SEQUENCE [LARGE SCALE GENOMIC DNA]</scope>
    <source>
        <strain evidence="2 3">DSM 105465</strain>
    </source>
</reference>
<name>A0A4Y9Z4Q2_9AGAM</name>
<feature type="signal peptide" evidence="1">
    <location>
        <begin position="1"/>
        <end position="28"/>
    </location>
</feature>
<feature type="chain" id="PRO_5021377686" evidence="1">
    <location>
        <begin position="29"/>
        <end position="119"/>
    </location>
</feature>
<dbReference type="AlphaFoldDB" id="A0A4Y9Z4Q2"/>
<dbReference type="EMBL" id="SEOQ01000152">
    <property type="protein sequence ID" value="TFY68823.1"/>
    <property type="molecule type" value="Genomic_DNA"/>
</dbReference>
<proteinExistence type="predicted"/>
<evidence type="ECO:0000313" key="3">
    <source>
        <dbReference type="Proteomes" id="UP000298327"/>
    </source>
</evidence>
<sequence>MPAADPYIRIYATRLVALLLDFLTIGHGDSISAISEEEWSARSPSEVLLLVVFRVMRTEVSFHADPHWTIPYILPQLSAGSDLPPDCGDPFRPIHPEIQSTTSFTSRQGAAPLALPTCG</sequence>
<organism evidence="2 3">
    <name type="scientific">Dentipellis fragilis</name>
    <dbReference type="NCBI Taxonomy" id="205917"/>
    <lineage>
        <taxon>Eukaryota</taxon>
        <taxon>Fungi</taxon>
        <taxon>Dikarya</taxon>
        <taxon>Basidiomycota</taxon>
        <taxon>Agaricomycotina</taxon>
        <taxon>Agaricomycetes</taxon>
        <taxon>Russulales</taxon>
        <taxon>Hericiaceae</taxon>
        <taxon>Dentipellis</taxon>
    </lineage>
</organism>
<gene>
    <name evidence="2" type="ORF">EVG20_g3396</name>
</gene>
<comment type="caution">
    <text evidence="2">The sequence shown here is derived from an EMBL/GenBank/DDBJ whole genome shotgun (WGS) entry which is preliminary data.</text>
</comment>
<evidence type="ECO:0000256" key="1">
    <source>
        <dbReference type="SAM" id="SignalP"/>
    </source>
</evidence>
<protein>
    <submittedName>
        <fullName evidence="2">Uncharacterized protein</fullName>
    </submittedName>
</protein>
<evidence type="ECO:0000313" key="2">
    <source>
        <dbReference type="EMBL" id="TFY68823.1"/>
    </source>
</evidence>